<evidence type="ECO:0000256" key="7">
    <source>
        <dbReference type="ARBA" id="ARBA00022692"/>
    </source>
</evidence>
<evidence type="ECO:0000256" key="3">
    <source>
        <dbReference type="ARBA" id="ARBA00010323"/>
    </source>
</evidence>
<feature type="transmembrane region" description="Helical" evidence="14">
    <location>
        <begin position="120"/>
        <end position="141"/>
    </location>
</feature>
<evidence type="ECO:0000256" key="2">
    <source>
        <dbReference type="ARBA" id="ARBA00005182"/>
    </source>
</evidence>
<evidence type="ECO:0000256" key="4">
    <source>
        <dbReference type="ARBA" id="ARBA00016084"/>
    </source>
</evidence>
<dbReference type="OrthoDB" id="139172at2"/>
<dbReference type="InterPro" id="IPR028362">
    <property type="entry name" value="AlgI"/>
</dbReference>
<dbReference type="InterPro" id="IPR004299">
    <property type="entry name" value="MBOAT_fam"/>
</dbReference>
<feature type="transmembrane region" description="Helical" evidence="14">
    <location>
        <begin position="317"/>
        <end position="340"/>
    </location>
</feature>
<dbReference type="InterPro" id="IPR024194">
    <property type="entry name" value="Ac/AlaTfrase_AlgI/DltB"/>
</dbReference>
<feature type="transmembrane region" description="Helical" evidence="14">
    <location>
        <begin position="249"/>
        <end position="267"/>
    </location>
</feature>
<dbReference type="GO" id="GO:0016746">
    <property type="term" value="F:acyltransferase activity"/>
    <property type="evidence" value="ECO:0007669"/>
    <property type="project" value="UniProtKB-KW"/>
</dbReference>
<keyword evidence="9 14" id="KW-1133">Transmembrane helix</keyword>
<dbReference type="Pfam" id="PF03062">
    <property type="entry name" value="MBOAT"/>
    <property type="match status" value="1"/>
</dbReference>
<sequence>MIFPTLNFLLFYVVVWPTAWLLARARQHVLHKLAIIAASYFFYAFWNWKLAFLLFASVLLNYAAGRLIDRWRGTAAGLWTVRLAVAANLALLGFFKYYGWFIESLDDLLRSLSMARELPYLEIVLPIGISFFTFQGISYIVDLHRRDLDRSRPLIDVMFFISFFPHLVAGPIVRAASFLPQLETPPNPNRVFVGLGVMLVIWGVFKKAIVANYLAVLLVDPVFLAPSNYGAVDLLFAVYGYAIQIYCDFSAYSDIAIGVAALLGYRFQRNFNQPYRAESLQDFWRRWHMSLSSWLRDYLYIPLGGNRGGAVKTYRNLLLTMVLGGVWHGAAWKFVLWGALHGGVLALERFIYRGHDPAARIGRPLWTRVVSVLVIFHFVCLCWIFFRAEDLARAMELLGGLANWSQPVELLNLFLLALIAFGMAIQFTPDDTLQRLDRLYHRLPIWGVGVACGVALLLIEAVGGDGAAPFIYFQF</sequence>
<evidence type="ECO:0000256" key="14">
    <source>
        <dbReference type="SAM" id="Phobius"/>
    </source>
</evidence>
<feature type="transmembrane region" description="Helical" evidence="14">
    <location>
        <begin position="445"/>
        <end position="473"/>
    </location>
</feature>
<feature type="transmembrane region" description="Helical" evidence="14">
    <location>
        <begin position="407"/>
        <end position="425"/>
    </location>
</feature>
<evidence type="ECO:0000256" key="9">
    <source>
        <dbReference type="ARBA" id="ARBA00022989"/>
    </source>
</evidence>
<dbReference type="GO" id="GO:0005886">
    <property type="term" value="C:plasma membrane"/>
    <property type="evidence" value="ECO:0007669"/>
    <property type="project" value="UniProtKB-SubCell"/>
</dbReference>
<dbReference type="InterPro" id="IPR051085">
    <property type="entry name" value="MB_O-acyltransferase"/>
</dbReference>
<reference evidence="15 16" key="1">
    <citation type="submission" date="2019-06" db="EMBL/GenBank/DDBJ databases">
        <title>New taxonomy in bacterial strain CC-CFT640, isolated from vineyard.</title>
        <authorList>
            <person name="Lin S.-Y."/>
            <person name="Tsai C.-F."/>
            <person name="Young C.-C."/>
        </authorList>
    </citation>
    <scope>NUCLEOTIDE SEQUENCE [LARGE SCALE GENOMIC DNA]</scope>
    <source>
        <strain evidence="15 16">CC-CFT640</strain>
    </source>
</reference>
<evidence type="ECO:0000256" key="5">
    <source>
        <dbReference type="ARBA" id="ARBA00022475"/>
    </source>
</evidence>
<dbReference type="PIRSF" id="PIRSF500217">
    <property type="entry name" value="AlgI"/>
    <property type="match status" value="1"/>
</dbReference>
<keyword evidence="16" id="KW-1185">Reference proteome</keyword>
<dbReference type="PANTHER" id="PTHR13285:SF23">
    <property type="entry name" value="TEICHOIC ACID D-ALANYLTRANSFERASE"/>
    <property type="match status" value="1"/>
</dbReference>
<dbReference type="AlphaFoldDB" id="A0A5C8PCB2"/>
<evidence type="ECO:0000313" key="15">
    <source>
        <dbReference type="EMBL" id="TXL71228.1"/>
    </source>
</evidence>
<evidence type="ECO:0000256" key="6">
    <source>
        <dbReference type="ARBA" id="ARBA00022679"/>
    </source>
</evidence>
<keyword evidence="6 13" id="KW-0808">Transferase</keyword>
<keyword evidence="11 13" id="KW-0012">Acyltransferase</keyword>
<dbReference type="EMBL" id="VDUZ01000046">
    <property type="protein sequence ID" value="TXL71228.1"/>
    <property type="molecule type" value="Genomic_DNA"/>
</dbReference>
<feature type="transmembrane region" description="Helical" evidence="14">
    <location>
        <begin position="365"/>
        <end position="386"/>
    </location>
</feature>
<dbReference type="RefSeq" id="WP_147850850.1">
    <property type="nucleotide sequence ID" value="NZ_VDUZ01000046.1"/>
</dbReference>
<feature type="transmembrane region" description="Helical" evidence="14">
    <location>
        <begin position="6"/>
        <end position="22"/>
    </location>
</feature>
<feature type="transmembrane region" description="Helical" evidence="14">
    <location>
        <begin position="192"/>
        <end position="215"/>
    </location>
</feature>
<organism evidence="15 16">
    <name type="scientific">Vineibacter terrae</name>
    <dbReference type="NCBI Taxonomy" id="2586908"/>
    <lineage>
        <taxon>Bacteria</taxon>
        <taxon>Pseudomonadati</taxon>
        <taxon>Pseudomonadota</taxon>
        <taxon>Alphaproteobacteria</taxon>
        <taxon>Hyphomicrobiales</taxon>
        <taxon>Vineibacter</taxon>
    </lineage>
</organism>
<dbReference type="GO" id="GO:0042121">
    <property type="term" value="P:alginic acid biosynthetic process"/>
    <property type="evidence" value="ECO:0007669"/>
    <property type="project" value="UniProtKB-KW"/>
</dbReference>
<feature type="transmembrane region" description="Helical" evidence="14">
    <location>
        <begin position="153"/>
        <end position="172"/>
    </location>
</feature>
<keyword evidence="10 13" id="KW-0472">Membrane</keyword>
<proteinExistence type="inferred from homology"/>
<keyword evidence="7 14" id="KW-0812">Transmembrane</keyword>
<protein>
    <recommendedName>
        <fullName evidence="4">Probable alginate O-acetylase AlgI</fullName>
    </recommendedName>
    <alternativeName>
        <fullName evidence="12">Alginate biosynthesis protein AlgI</fullName>
    </alternativeName>
</protein>
<dbReference type="PIRSF" id="PIRSF016636">
    <property type="entry name" value="AlgI_DltB"/>
    <property type="match status" value="1"/>
</dbReference>
<comment type="similarity">
    <text evidence="3 13">Belongs to the membrane-bound acyltransferase family.</text>
</comment>
<dbReference type="Proteomes" id="UP000321638">
    <property type="component" value="Unassembled WGS sequence"/>
</dbReference>
<feature type="transmembrane region" description="Helical" evidence="14">
    <location>
        <begin position="52"/>
        <end position="68"/>
    </location>
</feature>
<name>A0A5C8PCB2_9HYPH</name>
<gene>
    <name evidence="15" type="ORF">FHP25_30845</name>
</gene>
<comment type="subcellular location">
    <subcellularLocation>
        <location evidence="1">Cell membrane</location>
        <topology evidence="1">Multi-pass membrane protein</topology>
    </subcellularLocation>
</comment>
<evidence type="ECO:0000256" key="13">
    <source>
        <dbReference type="PIRNR" id="PIRNR016636"/>
    </source>
</evidence>
<evidence type="ECO:0000256" key="11">
    <source>
        <dbReference type="ARBA" id="ARBA00023315"/>
    </source>
</evidence>
<evidence type="ECO:0000256" key="10">
    <source>
        <dbReference type="ARBA" id="ARBA00023136"/>
    </source>
</evidence>
<keyword evidence="5 13" id="KW-1003">Cell membrane</keyword>
<evidence type="ECO:0000256" key="1">
    <source>
        <dbReference type="ARBA" id="ARBA00004651"/>
    </source>
</evidence>
<evidence type="ECO:0000256" key="12">
    <source>
        <dbReference type="ARBA" id="ARBA00031030"/>
    </source>
</evidence>
<evidence type="ECO:0000256" key="8">
    <source>
        <dbReference type="ARBA" id="ARBA00022841"/>
    </source>
</evidence>
<comment type="caution">
    <text evidence="15">The sequence shown here is derived from an EMBL/GenBank/DDBJ whole genome shotgun (WGS) entry which is preliminary data.</text>
</comment>
<comment type="pathway">
    <text evidence="2">Glycan biosynthesis; alginate biosynthesis.</text>
</comment>
<dbReference type="PANTHER" id="PTHR13285">
    <property type="entry name" value="ACYLTRANSFERASE"/>
    <property type="match status" value="1"/>
</dbReference>
<keyword evidence="8" id="KW-0016">Alginate biosynthesis</keyword>
<feature type="transmembrane region" description="Helical" evidence="14">
    <location>
        <begin position="80"/>
        <end position="100"/>
    </location>
</feature>
<evidence type="ECO:0000313" key="16">
    <source>
        <dbReference type="Proteomes" id="UP000321638"/>
    </source>
</evidence>
<accession>A0A5C8PCB2</accession>